<dbReference type="InterPro" id="IPR011761">
    <property type="entry name" value="ATP-grasp"/>
</dbReference>
<keyword evidence="1" id="KW-0436">Ligase</keyword>
<accession>A0A484HF88</accession>
<dbReference type="GO" id="GO:0046872">
    <property type="term" value="F:metal ion binding"/>
    <property type="evidence" value="ECO:0007669"/>
    <property type="project" value="InterPro"/>
</dbReference>
<dbReference type="SUPFAM" id="SSF56059">
    <property type="entry name" value="Glutathione synthetase ATP-binding domain-like"/>
    <property type="match status" value="1"/>
</dbReference>
<evidence type="ECO:0000256" key="2">
    <source>
        <dbReference type="ARBA" id="ARBA00022741"/>
    </source>
</evidence>
<evidence type="ECO:0000313" key="6">
    <source>
        <dbReference type="EMBL" id="VEN73868.1"/>
    </source>
</evidence>
<dbReference type="PROSITE" id="PS50975">
    <property type="entry name" value="ATP_GRASP"/>
    <property type="match status" value="1"/>
</dbReference>
<dbReference type="EMBL" id="CAACVI010000012">
    <property type="protein sequence ID" value="VEN73868.1"/>
    <property type="molecule type" value="Genomic_DNA"/>
</dbReference>
<dbReference type="Gene3D" id="3.30.470.20">
    <property type="entry name" value="ATP-grasp fold, B domain"/>
    <property type="match status" value="1"/>
</dbReference>
<evidence type="ECO:0000256" key="1">
    <source>
        <dbReference type="ARBA" id="ARBA00022598"/>
    </source>
</evidence>
<dbReference type="PANTHER" id="PTHR43585">
    <property type="entry name" value="FUMIPYRROLE BIOSYNTHESIS PROTEIN C"/>
    <property type="match status" value="1"/>
</dbReference>
<reference evidence="6" key="1">
    <citation type="submission" date="2019-01" db="EMBL/GenBank/DDBJ databases">
        <authorList>
            <consortium name="Genoscope - CEA"/>
            <person name="William W."/>
        </authorList>
    </citation>
    <scope>NUCLEOTIDE SEQUENCE</scope>
    <source>
        <strain evidence="6">CR-1</strain>
    </source>
</reference>
<keyword evidence="3 4" id="KW-0067">ATP-binding</keyword>
<keyword evidence="2 4" id="KW-0547">Nucleotide-binding</keyword>
<sequence>MKKEPERMFFADKPYVSDFFKKTVRDHAIPVAGLDAAKEMGLYPGTRVVSEDEAVEMVRGSQNPLLYATSENSIGWISERLGFTDIPRRIQVFKNKLKFRELTRGVFPDFRFRGAALEDLRKIAFEDLDMPLPFVIKPAAGFFSMGVHKVSNRREWTDAVDAIMEEVDQLRGLYPGEVLNTRSFIMEECVEGEEFAFDVYYDSDGGPVVLNIMKHFFSSNDDVSDRVYVSSADIIRDHLEAFTGFARKIGRAAGARRFPAHIELRKDSHGTLRPIEVNPLRFGGWCTTADMAFMAYGLNPYLCYYFQEKPDWPTLLKGKEGRVFGLVVLDNSTGIDGEDIASFDYDKLLSRFEKPLELRKTDFRKYPVFGFLFTETRGERFDELRRILNSDLKEFVTPRRGAG</sequence>
<dbReference type="InterPro" id="IPR052032">
    <property type="entry name" value="ATP-dep_AA_Ligase"/>
</dbReference>
<dbReference type="GO" id="GO:0016874">
    <property type="term" value="F:ligase activity"/>
    <property type="evidence" value="ECO:0007669"/>
    <property type="project" value="UniProtKB-KW"/>
</dbReference>
<name>A0A484HF88_9BACT</name>
<dbReference type="Pfam" id="PF13535">
    <property type="entry name" value="ATP-grasp_4"/>
    <property type="match status" value="1"/>
</dbReference>
<dbReference type="AlphaFoldDB" id="A0A484HF88"/>
<evidence type="ECO:0000259" key="5">
    <source>
        <dbReference type="PROSITE" id="PS50975"/>
    </source>
</evidence>
<evidence type="ECO:0000256" key="4">
    <source>
        <dbReference type="PROSITE-ProRule" id="PRU00409"/>
    </source>
</evidence>
<proteinExistence type="predicted"/>
<organism evidence="6">
    <name type="scientific">uncultured Desulfobacteraceae bacterium</name>
    <dbReference type="NCBI Taxonomy" id="218296"/>
    <lineage>
        <taxon>Bacteria</taxon>
        <taxon>Pseudomonadati</taxon>
        <taxon>Thermodesulfobacteriota</taxon>
        <taxon>Desulfobacteria</taxon>
        <taxon>Desulfobacterales</taxon>
        <taxon>Desulfobacteraceae</taxon>
        <taxon>environmental samples</taxon>
    </lineage>
</organism>
<feature type="domain" description="ATP-grasp" evidence="5">
    <location>
        <begin position="96"/>
        <end position="307"/>
    </location>
</feature>
<evidence type="ECO:0000256" key="3">
    <source>
        <dbReference type="ARBA" id="ARBA00022840"/>
    </source>
</evidence>
<gene>
    <name evidence="6" type="ORF">EPICR_20338</name>
</gene>
<dbReference type="GO" id="GO:0005524">
    <property type="term" value="F:ATP binding"/>
    <property type="evidence" value="ECO:0007669"/>
    <property type="project" value="UniProtKB-UniRule"/>
</dbReference>
<dbReference type="PANTHER" id="PTHR43585:SF2">
    <property type="entry name" value="ATP-GRASP ENZYME FSQD"/>
    <property type="match status" value="1"/>
</dbReference>
<protein>
    <submittedName>
        <fullName evidence="6">ATP-grasp domain-containing protein</fullName>
    </submittedName>
</protein>